<feature type="region of interest" description="Disordered" evidence="1">
    <location>
        <begin position="92"/>
        <end position="117"/>
    </location>
</feature>
<gene>
    <name evidence="2" type="ORF">VTK73DRAFT_6180</name>
</gene>
<feature type="compositionally biased region" description="Acidic residues" evidence="1">
    <location>
        <begin position="194"/>
        <end position="204"/>
    </location>
</feature>
<proteinExistence type="predicted"/>
<dbReference type="Proteomes" id="UP001586593">
    <property type="component" value="Unassembled WGS sequence"/>
</dbReference>
<evidence type="ECO:0000256" key="1">
    <source>
        <dbReference type="SAM" id="MobiDB-lite"/>
    </source>
</evidence>
<feature type="region of interest" description="Disordered" evidence="1">
    <location>
        <begin position="193"/>
        <end position="296"/>
    </location>
</feature>
<feature type="compositionally biased region" description="Acidic residues" evidence="1">
    <location>
        <begin position="222"/>
        <end position="259"/>
    </location>
</feature>
<comment type="caution">
    <text evidence="2">The sequence shown here is derived from an EMBL/GenBank/DDBJ whole genome shotgun (WGS) entry which is preliminary data.</text>
</comment>
<feature type="region of interest" description="Disordered" evidence="1">
    <location>
        <begin position="135"/>
        <end position="161"/>
    </location>
</feature>
<organism evidence="2 3">
    <name type="scientific">Phialemonium thermophilum</name>
    <dbReference type="NCBI Taxonomy" id="223376"/>
    <lineage>
        <taxon>Eukaryota</taxon>
        <taxon>Fungi</taxon>
        <taxon>Dikarya</taxon>
        <taxon>Ascomycota</taxon>
        <taxon>Pezizomycotina</taxon>
        <taxon>Sordariomycetes</taxon>
        <taxon>Sordariomycetidae</taxon>
        <taxon>Cephalothecales</taxon>
        <taxon>Cephalothecaceae</taxon>
        <taxon>Phialemonium</taxon>
    </lineage>
</organism>
<accession>A0ABR3UZX2</accession>
<feature type="region of interest" description="Disordered" evidence="1">
    <location>
        <begin position="1"/>
        <end position="22"/>
    </location>
</feature>
<sequence>MASSGRKLGPSSQPPVGAANQAPTLDPRFIAMASRISAYYQQRCQAVARFQQQRCQAWANMHRQKCQEMMQAAMLVVAWYIRDRIQRRRRRQRRRFRRALSAKNRSSSRARVGGEGRVGKGEAVRRWVLGVPRDALSPSDPARDKFADREEAEFSLDREPEPDRDAKLFSVADNLIKSQLSRIDVPLMGTLSFDESDSETESETESISCCSEDDEGRRYDDEVMDGYEDGIEEGQEEGAYDDELEDDDDDDDDEEEDEEKGGKEDDLEGAGINSQEVHVGTGKRSRDFSQTSSSLT</sequence>
<protein>
    <submittedName>
        <fullName evidence="2">Uncharacterized protein</fullName>
    </submittedName>
</protein>
<name>A0ABR3UZX2_9PEZI</name>
<dbReference type="EMBL" id="JAZHXJ010003480">
    <property type="protein sequence ID" value="KAL1835137.1"/>
    <property type="molecule type" value="Genomic_DNA"/>
</dbReference>
<evidence type="ECO:0000313" key="3">
    <source>
        <dbReference type="Proteomes" id="UP001586593"/>
    </source>
</evidence>
<reference evidence="2 3" key="1">
    <citation type="journal article" date="2024" name="Commun. Biol.">
        <title>Comparative genomic analysis of thermophilic fungi reveals convergent evolutionary adaptations and gene losses.</title>
        <authorList>
            <person name="Steindorff A.S."/>
            <person name="Aguilar-Pontes M.V."/>
            <person name="Robinson A.J."/>
            <person name="Andreopoulos B."/>
            <person name="LaButti K."/>
            <person name="Kuo A."/>
            <person name="Mondo S."/>
            <person name="Riley R."/>
            <person name="Otillar R."/>
            <person name="Haridas S."/>
            <person name="Lipzen A."/>
            <person name="Grimwood J."/>
            <person name="Schmutz J."/>
            <person name="Clum A."/>
            <person name="Reid I.D."/>
            <person name="Moisan M.C."/>
            <person name="Butler G."/>
            <person name="Nguyen T.T.M."/>
            <person name="Dewar K."/>
            <person name="Conant G."/>
            <person name="Drula E."/>
            <person name="Henrissat B."/>
            <person name="Hansel C."/>
            <person name="Singer S."/>
            <person name="Hutchinson M.I."/>
            <person name="de Vries R.P."/>
            <person name="Natvig D.O."/>
            <person name="Powell A.J."/>
            <person name="Tsang A."/>
            <person name="Grigoriev I.V."/>
        </authorList>
    </citation>
    <scope>NUCLEOTIDE SEQUENCE [LARGE SCALE GENOMIC DNA]</scope>
    <source>
        <strain evidence="2 3">ATCC 24622</strain>
    </source>
</reference>
<keyword evidence="3" id="KW-1185">Reference proteome</keyword>
<evidence type="ECO:0000313" key="2">
    <source>
        <dbReference type="EMBL" id="KAL1835137.1"/>
    </source>
</evidence>